<reference evidence="1 2" key="1">
    <citation type="journal article" date="2018" name="Sci. Rep.">
        <title>Comparative genomics provides insights into the lifestyle and reveals functional heterogeneity of dark septate endophytic fungi.</title>
        <authorList>
            <person name="Knapp D.G."/>
            <person name="Nemeth J.B."/>
            <person name="Barry K."/>
            <person name="Hainaut M."/>
            <person name="Henrissat B."/>
            <person name="Johnson J."/>
            <person name="Kuo A."/>
            <person name="Lim J.H.P."/>
            <person name="Lipzen A."/>
            <person name="Nolan M."/>
            <person name="Ohm R.A."/>
            <person name="Tamas L."/>
            <person name="Grigoriev I.V."/>
            <person name="Spatafora J.W."/>
            <person name="Nagy L.G."/>
            <person name="Kovacs G.M."/>
        </authorList>
    </citation>
    <scope>NUCLEOTIDE SEQUENCE [LARGE SCALE GENOMIC DNA]</scope>
    <source>
        <strain evidence="1 2">DSE2036</strain>
    </source>
</reference>
<name>A0A2V1DWJ7_9PLEO</name>
<gene>
    <name evidence="1" type="ORF">DM02DRAFT_701349</name>
</gene>
<proteinExistence type="predicted"/>
<dbReference type="AlphaFoldDB" id="A0A2V1DWJ7"/>
<dbReference type="EMBL" id="KZ805341">
    <property type="protein sequence ID" value="PVI02547.1"/>
    <property type="molecule type" value="Genomic_DNA"/>
</dbReference>
<protein>
    <submittedName>
        <fullName evidence="1">Uncharacterized protein</fullName>
    </submittedName>
</protein>
<organism evidence="1 2">
    <name type="scientific">Periconia macrospinosa</name>
    <dbReference type="NCBI Taxonomy" id="97972"/>
    <lineage>
        <taxon>Eukaryota</taxon>
        <taxon>Fungi</taxon>
        <taxon>Dikarya</taxon>
        <taxon>Ascomycota</taxon>
        <taxon>Pezizomycotina</taxon>
        <taxon>Dothideomycetes</taxon>
        <taxon>Pleosporomycetidae</taxon>
        <taxon>Pleosporales</taxon>
        <taxon>Massarineae</taxon>
        <taxon>Periconiaceae</taxon>
        <taxon>Periconia</taxon>
    </lineage>
</organism>
<dbReference type="OrthoDB" id="1606438at2759"/>
<evidence type="ECO:0000313" key="2">
    <source>
        <dbReference type="Proteomes" id="UP000244855"/>
    </source>
</evidence>
<accession>A0A2V1DWJ7</accession>
<dbReference type="Proteomes" id="UP000244855">
    <property type="component" value="Unassembled WGS sequence"/>
</dbReference>
<evidence type="ECO:0000313" key="1">
    <source>
        <dbReference type="EMBL" id="PVI02547.1"/>
    </source>
</evidence>
<dbReference type="PANTHER" id="PTHR43712">
    <property type="entry name" value="PUTATIVE (AFU_ORTHOLOGUE AFUA_4G14580)-RELATED"/>
    <property type="match status" value="1"/>
</dbReference>
<keyword evidence="2" id="KW-1185">Reference proteome</keyword>
<dbReference type="PANTHER" id="PTHR43712:SF12">
    <property type="entry name" value="STERIGMATOCYSTIN 8-O-METHYLTRANSFERASE"/>
    <property type="match status" value="1"/>
</dbReference>
<sequence length="159" mass="17685">MSSKRILELANIIHSNTEKIDAHLTSNRLPTPSFAADNPPKLLFGHGPELDTARQSVVDATDELQALMLGPTGLLSSLFHNSLLSVQAIIRFNLTEFPDGKEEVTFGELAAGCGLNEPEVKRLLRHAMAYRIFHSVPNKQVFDDFPDLINHLMNPRLFV</sequence>